<evidence type="ECO:0000313" key="5">
    <source>
        <dbReference type="EMBL" id="KAE9091835.1"/>
    </source>
</evidence>
<evidence type="ECO:0000313" key="11">
    <source>
        <dbReference type="Proteomes" id="UP000488956"/>
    </source>
</evidence>
<proteinExistence type="predicted"/>
<evidence type="ECO:0000313" key="9">
    <source>
        <dbReference type="Proteomes" id="UP000441208"/>
    </source>
</evidence>
<dbReference type="EMBL" id="QXGF01001255">
    <property type="protein sequence ID" value="KAE8931334.1"/>
    <property type="molecule type" value="Genomic_DNA"/>
</dbReference>
<evidence type="ECO:0000313" key="8">
    <source>
        <dbReference type="Proteomes" id="UP000440732"/>
    </source>
</evidence>
<evidence type="ECO:0000313" key="10">
    <source>
        <dbReference type="Proteomes" id="UP000460718"/>
    </source>
</evidence>
<accession>A0A6A3SLI6</accession>
<sequence>MRPQFMALLALLVLVPTIVDAAECTDAEAANADSVWAAAANTSACSPYVTQTAPCTATDCVAVVEGVAKNLPDCTFSGINNKIERATRPAASFILQFSINTKDAEEEDQAARSPPVVGQSCWQALRSTIVTFDGAPQAEASYRHGAGARGARRVVLARSALEAVVKPRAIKRTKAKLPKLKRKRRLRKEARGEVTAAKRSSVPAHQELVAPLLQEQEHRDALLERKHKRCCFHRGVLPF</sequence>
<dbReference type="EMBL" id="QXFW01000911">
    <property type="protein sequence ID" value="KAE9000335.1"/>
    <property type="molecule type" value="Genomic_DNA"/>
</dbReference>
<dbReference type="GO" id="GO:0005576">
    <property type="term" value="C:extracellular region"/>
    <property type="evidence" value="ECO:0007669"/>
    <property type="project" value="InterPro"/>
</dbReference>
<dbReference type="InterPro" id="IPR002200">
    <property type="entry name" value="Elicitin"/>
</dbReference>
<protein>
    <submittedName>
        <fullName evidence="6">Uncharacterized protein</fullName>
    </submittedName>
</protein>
<evidence type="ECO:0000313" key="7">
    <source>
        <dbReference type="Proteomes" id="UP000429523"/>
    </source>
</evidence>
<dbReference type="Proteomes" id="UP000460718">
    <property type="component" value="Unassembled WGS sequence"/>
</dbReference>
<evidence type="ECO:0000256" key="1">
    <source>
        <dbReference type="SAM" id="SignalP"/>
    </source>
</evidence>
<name>A0A6A3SLI6_9STRA</name>
<dbReference type="AlphaFoldDB" id="A0A6A3SLI6"/>
<gene>
    <name evidence="6" type="ORF">PF006_g18558</name>
    <name evidence="4" type="ORF">PF007_g18817</name>
    <name evidence="2" type="ORF">PF009_g18604</name>
    <name evidence="5" type="ORF">PF010_g18039</name>
    <name evidence="3" type="ORF">PF011_g14227</name>
</gene>
<evidence type="ECO:0000313" key="3">
    <source>
        <dbReference type="EMBL" id="KAE9000335.1"/>
    </source>
</evidence>
<dbReference type="EMBL" id="QXFZ01001376">
    <property type="protein sequence ID" value="KAE9091609.1"/>
    <property type="molecule type" value="Genomic_DNA"/>
</dbReference>
<evidence type="ECO:0000313" key="6">
    <source>
        <dbReference type="EMBL" id="KAE9118572.1"/>
    </source>
</evidence>
<dbReference type="Proteomes" id="UP000441208">
    <property type="component" value="Unassembled WGS sequence"/>
</dbReference>
<evidence type="ECO:0000313" key="2">
    <source>
        <dbReference type="EMBL" id="KAE8931334.1"/>
    </source>
</evidence>
<dbReference type="EMBL" id="QXFX01001348">
    <property type="protein sequence ID" value="KAE9091835.1"/>
    <property type="molecule type" value="Genomic_DNA"/>
</dbReference>
<dbReference type="SMART" id="SM01187">
    <property type="entry name" value="Elicitin"/>
    <property type="match status" value="1"/>
</dbReference>
<evidence type="ECO:0000313" key="4">
    <source>
        <dbReference type="EMBL" id="KAE9091609.1"/>
    </source>
</evidence>
<comment type="caution">
    <text evidence="6">The sequence shown here is derived from an EMBL/GenBank/DDBJ whole genome shotgun (WGS) entry which is preliminary data.</text>
</comment>
<organism evidence="6 8">
    <name type="scientific">Phytophthora fragariae</name>
    <dbReference type="NCBI Taxonomy" id="53985"/>
    <lineage>
        <taxon>Eukaryota</taxon>
        <taxon>Sar</taxon>
        <taxon>Stramenopiles</taxon>
        <taxon>Oomycota</taxon>
        <taxon>Peronosporomycetes</taxon>
        <taxon>Peronosporales</taxon>
        <taxon>Peronosporaceae</taxon>
        <taxon>Phytophthora</taxon>
    </lineage>
</organism>
<dbReference type="EMBL" id="QXGA01001455">
    <property type="protein sequence ID" value="KAE9118572.1"/>
    <property type="molecule type" value="Genomic_DNA"/>
</dbReference>
<dbReference type="Proteomes" id="UP000429523">
    <property type="component" value="Unassembled WGS sequence"/>
</dbReference>
<dbReference type="Proteomes" id="UP000488956">
    <property type="component" value="Unassembled WGS sequence"/>
</dbReference>
<reference evidence="7 8" key="1">
    <citation type="submission" date="2018-08" db="EMBL/GenBank/DDBJ databases">
        <title>Genomic investigation of the strawberry pathogen Phytophthora fragariae indicates pathogenicity is determined by transcriptional variation in three key races.</title>
        <authorList>
            <person name="Adams T.M."/>
            <person name="Armitage A.D."/>
            <person name="Sobczyk M.K."/>
            <person name="Bates H.J."/>
            <person name="Dunwell J.M."/>
            <person name="Nellist C.F."/>
            <person name="Harrison R.J."/>
        </authorList>
    </citation>
    <scope>NUCLEOTIDE SEQUENCE [LARGE SCALE GENOMIC DNA]</scope>
    <source>
        <strain evidence="6 8">NOV-5</strain>
        <strain evidence="4 9">NOV-71</strain>
        <strain evidence="2 7">NOV-9</strain>
        <strain evidence="5 11">ONT-3</strain>
        <strain evidence="3 10">SCRP245</strain>
    </source>
</reference>
<dbReference type="Proteomes" id="UP000440732">
    <property type="component" value="Unassembled WGS sequence"/>
</dbReference>
<feature type="chain" id="PRO_5036380551" evidence="1">
    <location>
        <begin position="22"/>
        <end position="239"/>
    </location>
</feature>
<feature type="signal peptide" evidence="1">
    <location>
        <begin position="1"/>
        <end position="21"/>
    </location>
</feature>
<keyword evidence="1" id="KW-0732">Signal</keyword>